<evidence type="ECO:0000256" key="2">
    <source>
        <dbReference type="ARBA" id="ARBA00004752"/>
    </source>
</evidence>
<dbReference type="Gene3D" id="2.60.410.10">
    <property type="entry name" value="D-Ala-D-Ala carboxypeptidase, C-terminal domain"/>
    <property type="match status" value="1"/>
</dbReference>
<dbReference type="SUPFAM" id="SSF56601">
    <property type="entry name" value="beta-lactamase/transpeptidase-like"/>
    <property type="match status" value="1"/>
</dbReference>
<evidence type="ECO:0000256" key="13">
    <source>
        <dbReference type="RuleBase" id="RU004016"/>
    </source>
</evidence>
<feature type="chain" id="PRO_5046689024" description="serine-type D-Ala-D-Ala carboxypeptidase" evidence="14">
    <location>
        <begin position="28"/>
        <end position="398"/>
    </location>
</feature>
<evidence type="ECO:0000256" key="8">
    <source>
        <dbReference type="ARBA" id="ARBA00022801"/>
    </source>
</evidence>
<keyword evidence="6" id="KW-0645">Protease</keyword>
<keyword evidence="7 14" id="KW-0732">Signal</keyword>
<feature type="signal peptide" evidence="14">
    <location>
        <begin position="1"/>
        <end position="27"/>
    </location>
</feature>
<evidence type="ECO:0000259" key="15">
    <source>
        <dbReference type="SMART" id="SM00936"/>
    </source>
</evidence>
<evidence type="ECO:0000256" key="4">
    <source>
        <dbReference type="ARBA" id="ARBA00012448"/>
    </source>
</evidence>
<dbReference type="Pfam" id="PF07943">
    <property type="entry name" value="PBP5_C"/>
    <property type="match status" value="1"/>
</dbReference>
<reference evidence="16" key="1">
    <citation type="submission" date="2021-12" db="EMBL/GenBank/DDBJ databases">
        <authorList>
            <person name="Rodrigo-Torres L."/>
            <person name="Arahal R. D."/>
            <person name="Lucena T."/>
        </authorList>
    </citation>
    <scope>NUCLEOTIDE SEQUENCE</scope>
    <source>
        <strain evidence="16">CECT 8226</strain>
    </source>
</reference>
<dbReference type="InterPro" id="IPR001967">
    <property type="entry name" value="Peptidase_S11_N"/>
</dbReference>
<evidence type="ECO:0000313" key="16">
    <source>
        <dbReference type="EMBL" id="CAH0525644.1"/>
    </source>
</evidence>
<dbReference type="EMBL" id="CAKLCM010000002">
    <property type="protein sequence ID" value="CAH0525644.1"/>
    <property type="molecule type" value="Genomic_DNA"/>
</dbReference>
<dbReference type="EC" id="3.4.16.4" evidence="4"/>
<evidence type="ECO:0000256" key="11">
    <source>
        <dbReference type="ARBA" id="ARBA00023316"/>
    </source>
</evidence>
<evidence type="ECO:0000256" key="7">
    <source>
        <dbReference type="ARBA" id="ARBA00022729"/>
    </source>
</evidence>
<dbReference type="SUPFAM" id="SSF69189">
    <property type="entry name" value="Penicillin-binding protein associated domain"/>
    <property type="match status" value="1"/>
</dbReference>
<comment type="pathway">
    <text evidence="2">Cell wall biogenesis; peptidoglycan biosynthesis.</text>
</comment>
<dbReference type="PANTHER" id="PTHR21581">
    <property type="entry name" value="D-ALANYL-D-ALANINE CARBOXYPEPTIDASE"/>
    <property type="match status" value="1"/>
</dbReference>
<dbReference type="Pfam" id="PF00768">
    <property type="entry name" value="Peptidase_S11"/>
    <property type="match status" value="1"/>
</dbReference>
<comment type="caution">
    <text evidence="16">The sequence shown here is derived from an EMBL/GenBank/DDBJ whole genome shotgun (WGS) entry which is preliminary data.</text>
</comment>
<dbReference type="PRINTS" id="PR00725">
    <property type="entry name" value="DADACBPTASE1"/>
</dbReference>
<dbReference type="SMART" id="SM00936">
    <property type="entry name" value="PBP5_C"/>
    <property type="match status" value="1"/>
</dbReference>
<comment type="catalytic activity">
    <reaction evidence="12">
        <text>Preferential cleavage: (Ac)2-L-Lys-D-Ala-|-D-Ala. Also transpeptidation of peptidyl-alanyl moieties that are N-acyl substituents of D-alanine.</text>
        <dbReference type="EC" id="3.4.16.4"/>
    </reaction>
</comment>
<name>A0ABN8DGP4_9VIBR</name>
<organism evidence="16 17">
    <name type="scientific">Vibrio hippocampi</name>
    <dbReference type="NCBI Taxonomy" id="654686"/>
    <lineage>
        <taxon>Bacteria</taxon>
        <taxon>Pseudomonadati</taxon>
        <taxon>Pseudomonadota</taxon>
        <taxon>Gammaproteobacteria</taxon>
        <taxon>Vibrionales</taxon>
        <taxon>Vibrionaceae</taxon>
        <taxon>Vibrio</taxon>
    </lineage>
</organism>
<evidence type="ECO:0000256" key="6">
    <source>
        <dbReference type="ARBA" id="ARBA00022670"/>
    </source>
</evidence>
<protein>
    <recommendedName>
        <fullName evidence="4">serine-type D-Ala-D-Ala carboxypeptidase</fullName>
        <ecNumber evidence="4">3.4.16.4</ecNumber>
    </recommendedName>
</protein>
<dbReference type="GO" id="GO:0009002">
    <property type="term" value="F:serine-type D-Ala-D-Ala carboxypeptidase activity"/>
    <property type="evidence" value="ECO:0007669"/>
    <property type="project" value="UniProtKB-EC"/>
</dbReference>
<evidence type="ECO:0000256" key="3">
    <source>
        <dbReference type="ARBA" id="ARBA00007164"/>
    </source>
</evidence>
<keyword evidence="10" id="KW-0573">Peptidoglycan synthesis</keyword>
<dbReference type="InterPro" id="IPR037167">
    <property type="entry name" value="Peptidase_S11_C_sf"/>
</dbReference>
<dbReference type="InterPro" id="IPR015956">
    <property type="entry name" value="Peniciliin-bd_prot_C_sf"/>
</dbReference>
<comment type="similarity">
    <text evidence="3 13">Belongs to the peptidase S11 family.</text>
</comment>
<evidence type="ECO:0000256" key="9">
    <source>
        <dbReference type="ARBA" id="ARBA00022960"/>
    </source>
</evidence>
<evidence type="ECO:0000256" key="14">
    <source>
        <dbReference type="SAM" id="SignalP"/>
    </source>
</evidence>
<dbReference type="InterPro" id="IPR012338">
    <property type="entry name" value="Beta-lactam/transpept-like"/>
</dbReference>
<proteinExistence type="inferred from homology"/>
<evidence type="ECO:0000256" key="10">
    <source>
        <dbReference type="ARBA" id="ARBA00022984"/>
    </source>
</evidence>
<keyword evidence="11" id="KW-0961">Cell wall biogenesis/degradation</keyword>
<dbReference type="PANTHER" id="PTHR21581:SF6">
    <property type="entry name" value="TRAFFICKING PROTEIN PARTICLE COMPLEX SUBUNIT 12"/>
    <property type="match status" value="1"/>
</dbReference>
<gene>
    <name evidence="16" type="primary">dacC</name>
    <name evidence="16" type="ORF">VHP8226_01172</name>
</gene>
<keyword evidence="17" id="KW-1185">Reference proteome</keyword>
<evidence type="ECO:0000313" key="17">
    <source>
        <dbReference type="Proteomes" id="UP000838160"/>
    </source>
</evidence>
<dbReference type="Proteomes" id="UP000838160">
    <property type="component" value="Unassembled WGS sequence"/>
</dbReference>
<accession>A0ABN8DGP4</accession>
<keyword evidence="8 16" id="KW-0378">Hydrolase</keyword>
<dbReference type="Gene3D" id="3.40.710.10">
    <property type="entry name" value="DD-peptidase/beta-lactamase superfamily"/>
    <property type="match status" value="1"/>
</dbReference>
<dbReference type="InterPro" id="IPR018044">
    <property type="entry name" value="Peptidase_S11"/>
</dbReference>
<evidence type="ECO:0000256" key="1">
    <source>
        <dbReference type="ARBA" id="ARBA00003217"/>
    </source>
</evidence>
<dbReference type="InterPro" id="IPR012907">
    <property type="entry name" value="Peptidase_S11_C"/>
</dbReference>
<feature type="domain" description="Peptidase S11 D-Ala-D-Ala carboxypeptidase A C-terminal" evidence="15">
    <location>
        <begin position="281"/>
        <end position="371"/>
    </location>
</feature>
<evidence type="ECO:0000256" key="5">
    <source>
        <dbReference type="ARBA" id="ARBA00022645"/>
    </source>
</evidence>
<comment type="function">
    <text evidence="1">Removes C-terminal D-alanyl residues from sugar-peptide cell wall precursors.</text>
</comment>
<keyword evidence="5 16" id="KW-0121">Carboxypeptidase</keyword>
<sequence length="398" mass="43981">MNNLMQRVKGRASLLTLTLVASLPAMAIVVPNPPTLNAKGYVLMDFQSGDILVGHNADQPLAPASLTKLMTAYVVGKEIQQGRTTWDSKVAISENAWSVKFPDSSKMFIKPGDSVTVIDLMRGLIVQSGNDAAVALAEHVAGSENGFVSLMNDWAQTLGMNQTQFINAHGLDGEGIYTTPREMAILMTRIIQDVPEVYKLYSEKRFVWADIQQYNRNRLLWDNSLNVDGGKTGYTSQAGYSLVSSATQGPMRLISVVMGTPSKQTRVEASRQLLNYGFRFYETDQLAESDKEEAVVKVWKGDESTIKVGFEKDIYATYLRSRDSRITKEIEIKGPVMAPINQGEVVGTINWYSGNDPIASAPLVAKQTVEQGSIFKRVWDSVVLWVKSFFSDVETIVS</sequence>
<evidence type="ECO:0000256" key="12">
    <source>
        <dbReference type="ARBA" id="ARBA00034000"/>
    </source>
</evidence>
<keyword evidence="9" id="KW-0133">Cell shape</keyword>